<keyword evidence="4" id="KW-1185">Reference proteome</keyword>
<reference evidence="3 4" key="1">
    <citation type="journal article" date="2024" name="Nat. Commun.">
        <title>Phylogenomics reveals the evolutionary origins of lichenization in chlorophyte algae.</title>
        <authorList>
            <person name="Puginier C."/>
            <person name="Libourel C."/>
            <person name="Otte J."/>
            <person name="Skaloud P."/>
            <person name="Haon M."/>
            <person name="Grisel S."/>
            <person name="Petersen M."/>
            <person name="Berrin J.G."/>
            <person name="Delaux P.M."/>
            <person name="Dal Grande F."/>
            <person name="Keller J."/>
        </authorList>
    </citation>
    <scope>NUCLEOTIDE SEQUENCE [LARGE SCALE GENOMIC DNA]</scope>
    <source>
        <strain evidence="3 4">SAG 216-7</strain>
    </source>
</reference>
<comment type="similarity">
    <text evidence="1">Belongs to the peptidase A1 family.</text>
</comment>
<dbReference type="PANTHER" id="PTHR47966:SF51">
    <property type="entry name" value="BETA-SITE APP-CLEAVING ENZYME, ISOFORM A-RELATED"/>
    <property type="match status" value="1"/>
</dbReference>
<gene>
    <name evidence="3" type="ORF">WJX75_007712</name>
</gene>
<dbReference type="Pfam" id="PF00026">
    <property type="entry name" value="Asp"/>
    <property type="match status" value="1"/>
</dbReference>
<comment type="caution">
    <text evidence="3">The sequence shown here is derived from an EMBL/GenBank/DDBJ whole genome shotgun (WGS) entry which is preliminary data.</text>
</comment>
<dbReference type="EMBL" id="JALJOT010000015">
    <property type="protein sequence ID" value="KAK9902827.1"/>
    <property type="molecule type" value="Genomic_DNA"/>
</dbReference>
<dbReference type="PRINTS" id="PR00792">
    <property type="entry name" value="PEPSIN"/>
</dbReference>
<organism evidence="3 4">
    <name type="scientific">Coccomyxa subellipsoidea</name>
    <dbReference type="NCBI Taxonomy" id="248742"/>
    <lineage>
        <taxon>Eukaryota</taxon>
        <taxon>Viridiplantae</taxon>
        <taxon>Chlorophyta</taxon>
        <taxon>core chlorophytes</taxon>
        <taxon>Trebouxiophyceae</taxon>
        <taxon>Trebouxiophyceae incertae sedis</taxon>
        <taxon>Coccomyxaceae</taxon>
        <taxon>Coccomyxa</taxon>
    </lineage>
</organism>
<dbReference type="PROSITE" id="PS51767">
    <property type="entry name" value="PEPTIDASE_A1"/>
    <property type="match status" value="1"/>
</dbReference>
<proteinExistence type="inferred from homology"/>
<name>A0ABR2YDH1_9CHLO</name>
<evidence type="ECO:0000256" key="1">
    <source>
        <dbReference type="ARBA" id="ARBA00007447"/>
    </source>
</evidence>
<dbReference type="Proteomes" id="UP001491310">
    <property type="component" value="Unassembled WGS sequence"/>
</dbReference>
<dbReference type="SUPFAM" id="SSF50630">
    <property type="entry name" value="Acid proteases"/>
    <property type="match status" value="1"/>
</dbReference>
<dbReference type="PANTHER" id="PTHR47966">
    <property type="entry name" value="BETA-SITE APP-CLEAVING ENZYME, ISOFORM A-RELATED"/>
    <property type="match status" value="1"/>
</dbReference>
<dbReference type="InterPro" id="IPR033121">
    <property type="entry name" value="PEPTIDASE_A1"/>
</dbReference>
<evidence type="ECO:0000313" key="3">
    <source>
        <dbReference type="EMBL" id="KAK9902827.1"/>
    </source>
</evidence>
<dbReference type="InterPro" id="IPR021109">
    <property type="entry name" value="Peptidase_aspartic_dom_sf"/>
</dbReference>
<protein>
    <recommendedName>
        <fullName evidence="2">Peptidase A1 domain-containing protein</fullName>
    </recommendedName>
</protein>
<evidence type="ECO:0000313" key="4">
    <source>
        <dbReference type="Proteomes" id="UP001491310"/>
    </source>
</evidence>
<feature type="domain" description="Peptidase A1" evidence="2">
    <location>
        <begin position="1"/>
        <end position="238"/>
    </location>
</feature>
<dbReference type="InterPro" id="IPR001461">
    <property type="entry name" value="Aspartic_peptidase_A1"/>
</dbReference>
<dbReference type="Gene3D" id="2.40.70.10">
    <property type="entry name" value="Acid Proteases"/>
    <property type="match status" value="1"/>
</dbReference>
<sequence length="425" mass="43940">MGTIRPTILGLGFTELAVNSEQPVFQNLANQNLIPPTDLTKAPSGLKNSNTAAYIFSFSLTPTPDALPDPVPGGTTTLGGFDARVFNGQISCSNVQVSSNRWQIALDSITCTSATFPTVGGPTSALAVVIDSGSSGIVLPSKEFGLALAAIGASTVPSPVTVMGTTVCPNPIPCSTFRNAASPLPVFKFQFGGREYSITEEEYIVRAGFPDTFYILGEAFIAKYPAIFDTTSSANGLGPRICFEGTIPAVMSLSDVVFKTDPAGSPGQVTFDVINRGDSTPATVAVTVTYQNPDGSVISVDTSPTSVSSSTSATTNYISSVPVFGSITAVVRVTAGAGFVLDNFSVPAKISFTNQASTLITSASIEKGPVLLKPTTKRVVASLLYMSPLWPPPAADLTITIPATSTQALPTVNTAIPSFPVTGTV</sequence>
<accession>A0ABR2YDH1</accession>
<evidence type="ECO:0000259" key="2">
    <source>
        <dbReference type="PROSITE" id="PS51767"/>
    </source>
</evidence>